<gene>
    <name evidence="3" type="ORF">SCF082_LOCUS5246</name>
</gene>
<reference evidence="3 4" key="1">
    <citation type="submission" date="2024-02" db="EMBL/GenBank/DDBJ databases">
        <authorList>
            <person name="Chen Y."/>
            <person name="Shah S."/>
            <person name="Dougan E. K."/>
            <person name="Thang M."/>
            <person name="Chan C."/>
        </authorList>
    </citation>
    <scope>NUCLEOTIDE SEQUENCE [LARGE SCALE GENOMIC DNA]</scope>
</reference>
<evidence type="ECO:0000256" key="2">
    <source>
        <dbReference type="SAM" id="Phobius"/>
    </source>
</evidence>
<keyword evidence="2" id="KW-1133">Transmembrane helix</keyword>
<accession>A0ABP0I6F7</accession>
<evidence type="ECO:0000313" key="3">
    <source>
        <dbReference type="EMBL" id="CAK8997536.1"/>
    </source>
</evidence>
<dbReference type="Proteomes" id="UP001642464">
    <property type="component" value="Unassembled WGS sequence"/>
</dbReference>
<evidence type="ECO:0000313" key="4">
    <source>
        <dbReference type="Proteomes" id="UP001642464"/>
    </source>
</evidence>
<feature type="non-terminal residue" evidence="3">
    <location>
        <position position="112"/>
    </location>
</feature>
<proteinExistence type="predicted"/>
<feature type="transmembrane region" description="Helical" evidence="2">
    <location>
        <begin position="32"/>
        <end position="52"/>
    </location>
</feature>
<dbReference type="EMBL" id="CAXAMM010002809">
    <property type="protein sequence ID" value="CAK8997536.1"/>
    <property type="molecule type" value="Genomic_DNA"/>
</dbReference>
<sequence length="112" mass="11709">MPSSTGEVENLLADGPVITHGNRSLAWRFHGAWITGLCVVAAVVYFGAVPSFTASERSQADRPTPSVRGDDIVKKAEEMEKQNTAGPSPLEKQYAQAQAARAAAKAAAANAA</sequence>
<organism evidence="3 4">
    <name type="scientific">Durusdinium trenchii</name>
    <dbReference type="NCBI Taxonomy" id="1381693"/>
    <lineage>
        <taxon>Eukaryota</taxon>
        <taxon>Sar</taxon>
        <taxon>Alveolata</taxon>
        <taxon>Dinophyceae</taxon>
        <taxon>Suessiales</taxon>
        <taxon>Symbiodiniaceae</taxon>
        <taxon>Durusdinium</taxon>
    </lineage>
</organism>
<protein>
    <submittedName>
        <fullName evidence="3">Uncharacterized protein</fullName>
    </submittedName>
</protein>
<feature type="region of interest" description="Disordered" evidence="1">
    <location>
        <begin position="54"/>
        <end position="96"/>
    </location>
</feature>
<evidence type="ECO:0000256" key="1">
    <source>
        <dbReference type="SAM" id="MobiDB-lite"/>
    </source>
</evidence>
<keyword evidence="2" id="KW-0812">Transmembrane</keyword>
<keyword evidence="4" id="KW-1185">Reference proteome</keyword>
<comment type="caution">
    <text evidence="3">The sequence shown here is derived from an EMBL/GenBank/DDBJ whole genome shotgun (WGS) entry which is preliminary data.</text>
</comment>
<keyword evidence="2" id="KW-0472">Membrane</keyword>
<feature type="compositionally biased region" description="Basic and acidic residues" evidence="1">
    <location>
        <begin position="68"/>
        <end position="81"/>
    </location>
</feature>
<name>A0ABP0I6F7_9DINO</name>